<keyword evidence="1" id="KW-0812">Transmembrane</keyword>
<dbReference type="OrthoDB" id="7032446at2"/>
<keyword evidence="1" id="KW-1133">Transmembrane helix</keyword>
<evidence type="ECO:0000313" key="3">
    <source>
        <dbReference type="Proteomes" id="UP000337909"/>
    </source>
</evidence>
<dbReference type="AlphaFoldDB" id="A0A5E7AHA7"/>
<dbReference type="Proteomes" id="UP000337909">
    <property type="component" value="Unassembled WGS sequence"/>
</dbReference>
<evidence type="ECO:0000313" key="2">
    <source>
        <dbReference type="EMBL" id="VVN77919.1"/>
    </source>
</evidence>
<feature type="transmembrane region" description="Helical" evidence="1">
    <location>
        <begin position="20"/>
        <end position="41"/>
    </location>
</feature>
<feature type="transmembrane region" description="Helical" evidence="1">
    <location>
        <begin position="53"/>
        <end position="75"/>
    </location>
</feature>
<gene>
    <name evidence="2" type="ORF">PS691_00852</name>
</gene>
<keyword evidence="1" id="KW-0472">Membrane</keyword>
<sequence>MPVRLDKVPALALRPGRPRIWLWLVLLLLCLLLGVGGTLLFGAQPLRQRPVDFWSLALGLPILGWCVLGFVRVLFHIGEQSAADGWDEAREEDMIRKIRHGRRSQQVLGVSLHTALHDLADEPTAQLEALLSGTEALKTQPSRMDGATVSHSRLIDDSGEDLEAVLLSVLEQRLADLAPILAQVSDDKPLALLLEVDCRLPEDQWRPAWRKIWRESGIRQSTVPVEGSGLAAVDQWLDQRIGDQALLLVLAVQLAPEKLEGTAEVAVGLLFGNRLTQTTLAPIAYLHRPEQERKPTDADLLYATRQALDWVPLEAKSIEQAWRVGIDPQRHAAIATVLIDVPMPVKQPRGLCNLDALLGHPGKASPWLAIGAAVQTIERGAGPQFIFSGGGPATAGLWGTVLMPVSPLSK</sequence>
<dbReference type="EMBL" id="CABVHQ010000005">
    <property type="protein sequence ID" value="VVN77919.1"/>
    <property type="molecule type" value="Genomic_DNA"/>
</dbReference>
<evidence type="ECO:0000256" key="1">
    <source>
        <dbReference type="SAM" id="Phobius"/>
    </source>
</evidence>
<organism evidence="2 3">
    <name type="scientific">Pseudomonas fluorescens</name>
    <dbReference type="NCBI Taxonomy" id="294"/>
    <lineage>
        <taxon>Bacteria</taxon>
        <taxon>Pseudomonadati</taxon>
        <taxon>Pseudomonadota</taxon>
        <taxon>Gammaproteobacteria</taxon>
        <taxon>Pseudomonadales</taxon>
        <taxon>Pseudomonadaceae</taxon>
        <taxon>Pseudomonas</taxon>
    </lineage>
</organism>
<name>A0A5E7AHA7_PSEFL</name>
<reference evidence="2 3" key="1">
    <citation type="submission" date="2019-09" db="EMBL/GenBank/DDBJ databases">
        <authorList>
            <person name="Chandra G."/>
            <person name="Truman W A."/>
        </authorList>
    </citation>
    <scope>NUCLEOTIDE SEQUENCE [LARGE SCALE GENOMIC DNA]</scope>
    <source>
        <strain evidence="2">PS691</strain>
    </source>
</reference>
<protein>
    <submittedName>
        <fullName evidence="2">Uncharacterized protein</fullName>
    </submittedName>
</protein>
<proteinExistence type="predicted"/>
<accession>A0A5E7AHA7</accession>